<evidence type="ECO:0000256" key="1">
    <source>
        <dbReference type="SAM" id="MobiDB-lite"/>
    </source>
</evidence>
<protein>
    <recommendedName>
        <fullName evidence="5">Lipoprotein LpqN</fullName>
    </recommendedName>
</protein>
<dbReference type="PROSITE" id="PS51257">
    <property type="entry name" value="PROKAR_LIPOPROTEIN"/>
    <property type="match status" value="1"/>
</dbReference>
<sequence>MRSLRSLAVVPLIVLALAGCAGQDGEGADDAAGATTSQEAGDMTPTDAPLGLVPSDAAGREVSPVDGLTLTVPDGTSEEAPTTDKGMTTAVYRLPGGDAASGLPALQVQEGDLGRGLTEETYFQQQLLEGAGINSDIHRSAEKWPGAAEAVALTWSQSVEEDGGGTHTNDVLQLWLADEQGRTYTVMAVAPEGELDGSAAEDAVLSATLG</sequence>
<feature type="signal peptide" evidence="2">
    <location>
        <begin position="1"/>
        <end position="21"/>
    </location>
</feature>
<dbReference type="OrthoDB" id="5148476at2"/>
<organism evidence="3 4">
    <name type="scientific">Georgenia yuyongxinii</name>
    <dbReference type="NCBI Taxonomy" id="2589797"/>
    <lineage>
        <taxon>Bacteria</taxon>
        <taxon>Bacillati</taxon>
        <taxon>Actinomycetota</taxon>
        <taxon>Actinomycetes</taxon>
        <taxon>Micrococcales</taxon>
        <taxon>Bogoriellaceae</taxon>
        <taxon>Georgenia</taxon>
    </lineage>
</organism>
<proteinExistence type="predicted"/>
<evidence type="ECO:0008006" key="5">
    <source>
        <dbReference type="Google" id="ProtNLM"/>
    </source>
</evidence>
<name>A0A5B8C640_9MICO</name>
<accession>A0A5B8C640</accession>
<dbReference type="AlphaFoldDB" id="A0A5B8C640"/>
<dbReference type="Proteomes" id="UP000314616">
    <property type="component" value="Chromosome"/>
</dbReference>
<keyword evidence="2" id="KW-0732">Signal</keyword>
<dbReference type="RefSeq" id="WP_139930151.1">
    <property type="nucleotide sequence ID" value="NZ_CP040915.1"/>
</dbReference>
<gene>
    <name evidence="3" type="ORF">FE374_15900</name>
</gene>
<dbReference type="EMBL" id="CP040915">
    <property type="protein sequence ID" value="QDC25904.1"/>
    <property type="molecule type" value="Genomic_DNA"/>
</dbReference>
<evidence type="ECO:0000256" key="2">
    <source>
        <dbReference type="SAM" id="SignalP"/>
    </source>
</evidence>
<evidence type="ECO:0000313" key="4">
    <source>
        <dbReference type="Proteomes" id="UP000314616"/>
    </source>
</evidence>
<dbReference type="KEGG" id="gyu:FE374_15900"/>
<reference evidence="3 4" key="1">
    <citation type="submission" date="2019-05" db="EMBL/GenBank/DDBJ databases">
        <title>Georgenia *** sp. nov., and Georgenia *** sp. nov., isolated from the intestinal contents of plateau pika (Ochotona curzoniae) in the Qinghai-Tibet plateau of China.</title>
        <authorList>
            <person name="Tian Z."/>
        </authorList>
    </citation>
    <scope>NUCLEOTIDE SEQUENCE [LARGE SCALE GENOMIC DNA]</scope>
    <source>
        <strain evidence="3 4">Z443</strain>
    </source>
</reference>
<feature type="chain" id="PRO_5038625859" description="Lipoprotein LpqN" evidence="2">
    <location>
        <begin position="22"/>
        <end position="210"/>
    </location>
</feature>
<evidence type="ECO:0000313" key="3">
    <source>
        <dbReference type="EMBL" id="QDC25904.1"/>
    </source>
</evidence>
<feature type="region of interest" description="Disordered" evidence="1">
    <location>
        <begin position="24"/>
        <end position="83"/>
    </location>
</feature>